<proteinExistence type="predicted"/>
<evidence type="ECO:0000313" key="2">
    <source>
        <dbReference type="EMBL" id="SDJ96006.1"/>
    </source>
</evidence>
<dbReference type="GeneID" id="42307120"/>
<dbReference type="EMBL" id="FNED01000034">
    <property type="protein sequence ID" value="SDJ96006.1"/>
    <property type="molecule type" value="Genomic_DNA"/>
</dbReference>
<sequence length="106" mass="12759">MSEGIKSLLRKRLRQQKMFTMIDLLDNNAGKQELLELLEKTIVEKNPRTQKMMSHPRLHNKNSDISANMNKKKFFYRDAKYRPIYMLIEVLYKESNRIPQEEQGWT</sequence>
<gene>
    <name evidence="1" type="ORF">AF333_18360</name>
    <name evidence="2" type="ORF">SAMN04487909_1347</name>
</gene>
<reference evidence="1 3" key="1">
    <citation type="submission" date="2015-07" db="EMBL/GenBank/DDBJ databases">
        <title>Fjat-14205 dsm 2895.</title>
        <authorList>
            <person name="Liu B."/>
            <person name="Wang J."/>
            <person name="Zhu Y."/>
            <person name="Liu G."/>
            <person name="Chen Q."/>
            <person name="Chen Z."/>
            <person name="Lan J."/>
            <person name="Che J."/>
            <person name="Ge C."/>
            <person name="Shi H."/>
            <person name="Pan Z."/>
            <person name="Liu X."/>
        </authorList>
    </citation>
    <scope>NUCLEOTIDE SEQUENCE [LARGE SCALE GENOMIC DNA]</scope>
    <source>
        <strain evidence="1 3">DSM 2895</strain>
    </source>
</reference>
<dbReference type="Proteomes" id="UP000037269">
    <property type="component" value="Unassembled WGS sequence"/>
</dbReference>
<dbReference type="RefSeq" id="WP_043064899.1">
    <property type="nucleotide sequence ID" value="NZ_BJOA01000098.1"/>
</dbReference>
<name>A0A0D1WGT2_ANEMI</name>
<dbReference type="AlphaFoldDB" id="A0A0D1WGT2"/>
<evidence type="ECO:0000313" key="4">
    <source>
        <dbReference type="Proteomes" id="UP000182836"/>
    </source>
</evidence>
<accession>A0A0D1WGT2</accession>
<organism evidence="1 3">
    <name type="scientific">Aneurinibacillus migulanus</name>
    <name type="common">Bacillus migulanus</name>
    <dbReference type="NCBI Taxonomy" id="47500"/>
    <lineage>
        <taxon>Bacteria</taxon>
        <taxon>Bacillati</taxon>
        <taxon>Bacillota</taxon>
        <taxon>Bacilli</taxon>
        <taxon>Bacillales</taxon>
        <taxon>Paenibacillaceae</taxon>
        <taxon>Aneurinibacillus group</taxon>
        <taxon>Aneurinibacillus</taxon>
    </lineage>
</organism>
<keyword evidence="3" id="KW-1185">Reference proteome</keyword>
<dbReference type="EMBL" id="LGUG01000004">
    <property type="protein sequence ID" value="KON97134.1"/>
    <property type="molecule type" value="Genomic_DNA"/>
</dbReference>
<protein>
    <submittedName>
        <fullName evidence="1">Uncharacterized protein</fullName>
    </submittedName>
</protein>
<evidence type="ECO:0000313" key="1">
    <source>
        <dbReference type="EMBL" id="KON97134.1"/>
    </source>
</evidence>
<evidence type="ECO:0000313" key="3">
    <source>
        <dbReference type="Proteomes" id="UP000037269"/>
    </source>
</evidence>
<dbReference type="PATRIC" id="fig|47500.8.peg.5120"/>
<reference evidence="2 4" key="2">
    <citation type="submission" date="2016-10" db="EMBL/GenBank/DDBJ databases">
        <authorList>
            <person name="de Groot N.N."/>
        </authorList>
    </citation>
    <scope>NUCLEOTIDE SEQUENCE [LARGE SCALE GENOMIC DNA]</scope>
    <source>
        <strain evidence="2 4">DSM 2895</strain>
    </source>
</reference>
<dbReference type="Proteomes" id="UP000182836">
    <property type="component" value="Unassembled WGS sequence"/>
</dbReference>